<protein>
    <recommendedName>
        <fullName evidence="6 8">Small ribosomal subunit protein uS8</fullName>
    </recommendedName>
</protein>
<dbReference type="InterPro" id="IPR000630">
    <property type="entry name" value="Ribosomal_uS8"/>
</dbReference>
<evidence type="ECO:0000256" key="1">
    <source>
        <dbReference type="ARBA" id="ARBA00006471"/>
    </source>
</evidence>
<evidence type="ECO:0000313" key="12">
    <source>
        <dbReference type="Proteomes" id="UP000051254"/>
    </source>
</evidence>
<keyword evidence="12" id="KW-1185">Reference proteome</keyword>
<reference evidence="11 13" key="2">
    <citation type="submission" date="2020-08" db="EMBL/GenBank/DDBJ databases">
        <title>Stenotrophomonas sp. W1S232.</title>
        <authorList>
            <person name="Deng Y."/>
        </authorList>
    </citation>
    <scope>NUCLEOTIDE SEQUENCE [LARGE SCALE GENOMIC DNA]</scope>
    <source>
        <strain evidence="11 13">W1S232</strain>
    </source>
</reference>
<sequence length="132" mass="14223">MSMTDPIADLLVRIKNAAAVGKKTVKAPASKIKLAIAQVLKDEGYITDVTVTQLANNKAELEITLKYFEGKPVIETLKRFSRSGLRQYRGKSDLPKVMNGLGIAIISTSKGIMTDAQARQQGVGGEVLCFVA</sequence>
<evidence type="ECO:0000256" key="7">
    <source>
        <dbReference type="ARBA" id="ARBA00046740"/>
    </source>
</evidence>
<dbReference type="GO" id="GO:0003735">
    <property type="term" value="F:structural constituent of ribosome"/>
    <property type="evidence" value="ECO:0007669"/>
    <property type="project" value="InterPro"/>
</dbReference>
<evidence type="ECO:0000256" key="8">
    <source>
        <dbReference type="HAMAP-Rule" id="MF_01302"/>
    </source>
</evidence>
<dbReference type="InterPro" id="IPR047863">
    <property type="entry name" value="Ribosomal_uS8_CS"/>
</dbReference>
<evidence type="ECO:0000313" key="10">
    <source>
        <dbReference type="EMBL" id="KRG55137.1"/>
    </source>
</evidence>
<organism evidence="10 12">
    <name type="scientific">Stenotrophomonas koreensis</name>
    <dbReference type="NCBI Taxonomy" id="266128"/>
    <lineage>
        <taxon>Bacteria</taxon>
        <taxon>Pseudomonadati</taxon>
        <taxon>Pseudomonadota</taxon>
        <taxon>Gammaproteobacteria</taxon>
        <taxon>Lysobacterales</taxon>
        <taxon>Lysobacteraceae</taxon>
        <taxon>Stenotrophomonas</taxon>
    </lineage>
</organism>
<comment type="similarity">
    <text evidence="1 8 9">Belongs to the universal ribosomal protein uS8 family.</text>
</comment>
<evidence type="ECO:0000256" key="5">
    <source>
        <dbReference type="ARBA" id="ARBA00023274"/>
    </source>
</evidence>
<dbReference type="GO" id="GO:1990904">
    <property type="term" value="C:ribonucleoprotein complex"/>
    <property type="evidence" value="ECO:0007669"/>
    <property type="project" value="UniProtKB-KW"/>
</dbReference>
<accession>A0A7W3V2B5</accession>
<keyword evidence="5 8" id="KW-0687">Ribonucleoprotein</keyword>
<evidence type="ECO:0000256" key="3">
    <source>
        <dbReference type="ARBA" id="ARBA00022884"/>
    </source>
</evidence>
<accession>A0A0R0BND8</accession>
<dbReference type="EMBL" id="JACIUV010000008">
    <property type="protein sequence ID" value="MBB1118131.1"/>
    <property type="molecule type" value="Genomic_DNA"/>
</dbReference>
<dbReference type="GO" id="GO:0006412">
    <property type="term" value="P:translation"/>
    <property type="evidence" value="ECO:0007669"/>
    <property type="project" value="UniProtKB-UniRule"/>
</dbReference>
<dbReference type="GO" id="GO:0005737">
    <property type="term" value="C:cytoplasm"/>
    <property type="evidence" value="ECO:0007669"/>
    <property type="project" value="UniProtKB-ARBA"/>
</dbReference>
<dbReference type="Gene3D" id="3.30.1370.30">
    <property type="match status" value="1"/>
</dbReference>
<dbReference type="HAMAP" id="MF_01302_B">
    <property type="entry name" value="Ribosomal_uS8_B"/>
    <property type="match status" value="1"/>
</dbReference>
<dbReference type="Proteomes" id="UP000051254">
    <property type="component" value="Unassembled WGS sequence"/>
</dbReference>
<dbReference type="STRING" id="266128.ABB25_12560"/>
<comment type="function">
    <text evidence="8">One of the primary rRNA binding proteins, it binds directly to 16S rRNA central domain where it helps coordinate assembly of the platform of the 30S subunit.</text>
</comment>
<dbReference type="OrthoDB" id="9802617at2"/>
<evidence type="ECO:0000256" key="4">
    <source>
        <dbReference type="ARBA" id="ARBA00022980"/>
    </source>
</evidence>
<evidence type="ECO:0000256" key="2">
    <source>
        <dbReference type="ARBA" id="ARBA00022730"/>
    </source>
</evidence>
<dbReference type="FunFam" id="3.30.1370.30:FF:000002">
    <property type="entry name" value="30S ribosomal protein S8"/>
    <property type="match status" value="1"/>
</dbReference>
<dbReference type="RefSeq" id="WP_057667294.1">
    <property type="nucleotide sequence ID" value="NZ_JACIUV010000008.1"/>
</dbReference>
<comment type="caution">
    <text evidence="10">The sequence shown here is derived from an EMBL/GenBank/DDBJ whole genome shotgun (WGS) entry which is preliminary data.</text>
</comment>
<keyword evidence="4 8" id="KW-0689">Ribosomal protein</keyword>
<dbReference type="GO" id="GO:0005840">
    <property type="term" value="C:ribosome"/>
    <property type="evidence" value="ECO:0007669"/>
    <property type="project" value="UniProtKB-KW"/>
</dbReference>
<dbReference type="Pfam" id="PF00410">
    <property type="entry name" value="Ribosomal_S8"/>
    <property type="match status" value="1"/>
</dbReference>
<dbReference type="NCBIfam" id="NF001109">
    <property type="entry name" value="PRK00136.1"/>
    <property type="match status" value="1"/>
</dbReference>
<keyword evidence="2 8" id="KW-0699">rRNA-binding</keyword>
<keyword evidence="3 8" id="KW-0694">RNA-binding</keyword>
<reference evidence="10 12" key="1">
    <citation type="submission" date="2015-05" db="EMBL/GenBank/DDBJ databases">
        <title>Genome sequencing and analysis of members of genus Stenotrophomonas.</title>
        <authorList>
            <person name="Patil P.P."/>
            <person name="Midha S."/>
            <person name="Patil P.B."/>
        </authorList>
    </citation>
    <scope>NUCLEOTIDE SEQUENCE [LARGE SCALE GENOMIC DNA]</scope>
    <source>
        <strain evidence="10 12">DSM 17805</strain>
    </source>
</reference>
<dbReference type="FunFam" id="3.30.1490.10:FF:000001">
    <property type="entry name" value="30S ribosomal protein S8"/>
    <property type="match status" value="1"/>
</dbReference>
<evidence type="ECO:0000313" key="13">
    <source>
        <dbReference type="Proteomes" id="UP000550609"/>
    </source>
</evidence>
<proteinExistence type="inferred from homology"/>
<evidence type="ECO:0000313" key="11">
    <source>
        <dbReference type="EMBL" id="MBB1118131.1"/>
    </source>
</evidence>
<dbReference type="AlphaFoldDB" id="A0A0R0BND8"/>
<dbReference type="SUPFAM" id="SSF56047">
    <property type="entry name" value="Ribosomal protein S8"/>
    <property type="match status" value="1"/>
</dbReference>
<gene>
    <name evidence="8 11" type="primary">rpsH</name>
    <name evidence="10" type="ORF">ABB25_12560</name>
    <name evidence="11" type="ORF">H4O09_13835</name>
</gene>
<comment type="subunit">
    <text evidence="7 8">Part of the 30S ribosomal subunit. Contacts proteins S5 and S12.</text>
</comment>
<dbReference type="PATRIC" id="fig|266128.3.peg.1570"/>
<dbReference type="PROSITE" id="PS00053">
    <property type="entry name" value="RIBOSOMAL_S8"/>
    <property type="match status" value="1"/>
</dbReference>
<dbReference type="Gene3D" id="3.30.1490.10">
    <property type="match status" value="1"/>
</dbReference>
<dbReference type="Proteomes" id="UP000550609">
    <property type="component" value="Unassembled WGS sequence"/>
</dbReference>
<dbReference type="GO" id="GO:0019843">
    <property type="term" value="F:rRNA binding"/>
    <property type="evidence" value="ECO:0007669"/>
    <property type="project" value="UniProtKB-UniRule"/>
</dbReference>
<name>A0A0R0BND8_9GAMM</name>
<dbReference type="EMBL" id="LDJH01000027">
    <property type="protein sequence ID" value="KRG55137.1"/>
    <property type="molecule type" value="Genomic_DNA"/>
</dbReference>
<dbReference type="InterPro" id="IPR035987">
    <property type="entry name" value="Ribosomal_uS8_sf"/>
</dbReference>
<evidence type="ECO:0000256" key="9">
    <source>
        <dbReference type="RuleBase" id="RU003660"/>
    </source>
</evidence>
<evidence type="ECO:0000256" key="6">
    <source>
        <dbReference type="ARBA" id="ARBA00035258"/>
    </source>
</evidence>
<dbReference type="PANTHER" id="PTHR11758">
    <property type="entry name" value="40S RIBOSOMAL PROTEIN S15A"/>
    <property type="match status" value="1"/>
</dbReference>